<evidence type="ECO:0000313" key="2">
    <source>
        <dbReference type="EMBL" id="QNO49142.1"/>
    </source>
</evidence>
<organism evidence="1">
    <name type="scientific">Candidatus Methanogaster sp. ANME-2c ERB4</name>
    <dbReference type="NCBI Taxonomy" id="2759911"/>
    <lineage>
        <taxon>Archaea</taxon>
        <taxon>Methanobacteriati</taxon>
        <taxon>Methanobacteriota</taxon>
        <taxon>Stenosarchaea group</taxon>
        <taxon>Methanomicrobia</taxon>
        <taxon>Methanosarcinales</taxon>
        <taxon>ANME-2 cluster</taxon>
        <taxon>Candidatus Methanogasteraceae</taxon>
        <taxon>Candidatus Methanogaster</taxon>
    </lineage>
</organism>
<gene>
    <name evidence="1" type="ORF">CPECMPGB_00025</name>
    <name evidence="2" type="ORF">DBBAIPCH_00025</name>
</gene>
<dbReference type="SUPFAM" id="SSF81301">
    <property type="entry name" value="Nucleotidyltransferase"/>
    <property type="match status" value="1"/>
</dbReference>
<dbReference type="Pfam" id="PF09970">
    <property type="entry name" value="DUF2204"/>
    <property type="match status" value="1"/>
</dbReference>
<protein>
    <submittedName>
        <fullName evidence="1">Uncharacterized protein</fullName>
    </submittedName>
</protein>
<dbReference type="InterPro" id="IPR018700">
    <property type="entry name" value="DUF2204"/>
</dbReference>
<sequence>MKLRFRSWQEIREVLEVVETHLQDRPRIIVIGGTALCYHGLKRSTKDLDFVFPTQGECFWFADALSKMGYEPRRGARVWRFIDFERDLYVDLSYGTVGEVLLTQPIFARLIEEKIRNMSVWIPSLEDLFILKACHSMDDYGTDAIGDAKRIYEKIDMKIVEDELRNQSERVEEKVN</sequence>
<dbReference type="InterPro" id="IPR043519">
    <property type="entry name" value="NT_sf"/>
</dbReference>
<proteinExistence type="predicted"/>
<dbReference type="EMBL" id="MT631372">
    <property type="protein sequence ID" value="QNO49142.1"/>
    <property type="molecule type" value="Genomic_DNA"/>
</dbReference>
<dbReference type="AlphaFoldDB" id="A0A7G9YM71"/>
<name>A0A7G9YM71_9EURY</name>
<accession>A0A7G9YM71</accession>
<reference evidence="1" key="1">
    <citation type="submission" date="2020-06" db="EMBL/GenBank/DDBJ databases">
        <title>Unique genomic features of the anaerobic methanotrophic archaea.</title>
        <authorList>
            <person name="Chadwick G.L."/>
            <person name="Skennerton C.T."/>
            <person name="Laso-Perez R."/>
            <person name="Leu A.O."/>
            <person name="Speth D.R."/>
            <person name="Yu H."/>
            <person name="Morgan-Lang C."/>
            <person name="Hatzenpichler R."/>
            <person name="Goudeau D."/>
            <person name="Malmstrom R."/>
            <person name="Brazelton W.J."/>
            <person name="Woyke T."/>
            <person name="Hallam S.J."/>
            <person name="Tyson G.W."/>
            <person name="Wegener G."/>
            <person name="Boetius A."/>
            <person name="Orphan V."/>
        </authorList>
    </citation>
    <scope>NUCLEOTIDE SEQUENCE</scope>
</reference>
<dbReference type="EMBL" id="MT631371">
    <property type="protein sequence ID" value="QNO49105.1"/>
    <property type="molecule type" value="Genomic_DNA"/>
</dbReference>
<dbReference type="Gene3D" id="3.30.460.40">
    <property type="match status" value="1"/>
</dbReference>
<evidence type="ECO:0000313" key="1">
    <source>
        <dbReference type="EMBL" id="QNO49105.1"/>
    </source>
</evidence>